<dbReference type="PANTHER" id="PTHR33065:SF88">
    <property type="entry name" value="OS11G0104220 PROTEIN"/>
    <property type="match status" value="1"/>
</dbReference>
<sequence length="246" mass="26946">MASNVSYARGQPLLEVFHVRVNKIDGQDPGFYGTIDIADSAGTEVLWKRDKSNAIDIQPGEDFLLEGPSRAMYAADEFSINVELSNSPNDVFAKHTISFNPFDYYTEYDVVHNHEVSGDHGSVSVNYMAIGDAFIGQIKVIVTGDNENPASVHGNITASNGHGQSELFRRANNQSANVEPQHPIPLLRTAVAVPSSSALVVDASLWESSDNEIARGSVEFQPEYKKSESKYITGARGKIEVQVSWR</sequence>
<evidence type="ECO:0000259" key="1">
    <source>
        <dbReference type="Pfam" id="PF20241"/>
    </source>
</evidence>
<dbReference type="OrthoDB" id="3114522at2759"/>
<organism evidence="2 3">
    <name type="scientific">Collybiopsis confluens</name>
    <dbReference type="NCBI Taxonomy" id="2823264"/>
    <lineage>
        <taxon>Eukaryota</taxon>
        <taxon>Fungi</taxon>
        <taxon>Dikarya</taxon>
        <taxon>Basidiomycota</taxon>
        <taxon>Agaricomycotina</taxon>
        <taxon>Agaricomycetes</taxon>
        <taxon>Agaricomycetidae</taxon>
        <taxon>Agaricales</taxon>
        <taxon>Marasmiineae</taxon>
        <taxon>Omphalotaceae</taxon>
        <taxon>Collybiopsis</taxon>
    </lineage>
</organism>
<gene>
    <name evidence="2" type="ORF">D9757_005806</name>
</gene>
<evidence type="ECO:0000313" key="2">
    <source>
        <dbReference type="EMBL" id="KAF5387290.1"/>
    </source>
</evidence>
<reference evidence="2 3" key="1">
    <citation type="journal article" date="2020" name="ISME J.">
        <title>Uncovering the hidden diversity of litter-decomposition mechanisms in mushroom-forming fungi.</title>
        <authorList>
            <person name="Floudas D."/>
            <person name="Bentzer J."/>
            <person name="Ahren D."/>
            <person name="Johansson T."/>
            <person name="Persson P."/>
            <person name="Tunlid A."/>
        </authorList>
    </citation>
    <scope>NUCLEOTIDE SEQUENCE [LARGE SCALE GENOMIC DNA]</scope>
    <source>
        <strain evidence="2 3">CBS 406.79</strain>
    </source>
</reference>
<dbReference type="EMBL" id="JAACJN010000033">
    <property type="protein sequence ID" value="KAF5387290.1"/>
    <property type="molecule type" value="Genomic_DNA"/>
</dbReference>
<dbReference type="InterPro" id="IPR046533">
    <property type="entry name" value="DUF6598"/>
</dbReference>
<comment type="caution">
    <text evidence="2">The sequence shown here is derived from an EMBL/GenBank/DDBJ whole genome shotgun (WGS) entry which is preliminary data.</text>
</comment>
<dbReference type="Pfam" id="PF20241">
    <property type="entry name" value="DUF6598"/>
    <property type="match status" value="1"/>
</dbReference>
<evidence type="ECO:0000313" key="3">
    <source>
        <dbReference type="Proteomes" id="UP000518752"/>
    </source>
</evidence>
<dbReference type="PANTHER" id="PTHR33065">
    <property type="entry name" value="OS07G0486400 PROTEIN"/>
    <property type="match status" value="1"/>
</dbReference>
<proteinExistence type="predicted"/>
<keyword evidence="3" id="KW-1185">Reference proteome</keyword>
<dbReference type="AlphaFoldDB" id="A0A8H5MAF8"/>
<dbReference type="Proteomes" id="UP000518752">
    <property type="component" value="Unassembled WGS sequence"/>
</dbReference>
<name>A0A8H5MAF8_9AGAR</name>
<protein>
    <recommendedName>
        <fullName evidence="1">DUF6598 domain-containing protein</fullName>
    </recommendedName>
</protein>
<feature type="domain" description="DUF6598" evidence="1">
    <location>
        <begin position="13"/>
        <end position="243"/>
    </location>
</feature>
<accession>A0A8H5MAF8</accession>